<accession>A0A097SSP2</accession>
<reference evidence="2 3" key="1">
    <citation type="journal article" date="2014" name="PLoS ONE">
        <title>An emerging Mycoplasma associated with trichomoniasis, vaginal infection and disease.</title>
        <authorList>
            <consortium name="Vaginal Microbiome Consortium"/>
            <person name="Fettweis J.M."/>
            <person name="Serrano M.G."/>
            <person name="Huang B."/>
            <person name="Brooks J.P."/>
            <person name="Glascock A.L."/>
            <person name="Sheth N.U."/>
            <person name="Strauss J.F.III."/>
            <person name="Jefferson K.K."/>
            <person name="Buck G.A."/>
        </authorList>
    </citation>
    <scope>NUCLEOTIDE SEQUENCE [LARGE SCALE GENOMIC DNA]</scope>
    <source>
        <strain evidence="2 3">VCU_M1</strain>
    </source>
</reference>
<dbReference type="HOGENOM" id="CLU_945573_0_0_14"/>
<organism evidence="2 3">
    <name type="scientific">Candidatus Malacoplasma girerdii</name>
    <dbReference type="NCBI Taxonomy" id="1318617"/>
    <lineage>
        <taxon>Bacteria</taxon>
        <taxon>Bacillati</taxon>
        <taxon>Mycoplasmatota</taxon>
        <taxon>Mycoplasmoidales</taxon>
        <taxon>Mycoplasmoidaceae</taxon>
        <taxon>Malacoplasma</taxon>
    </lineage>
</organism>
<evidence type="ECO:0000313" key="3">
    <source>
        <dbReference type="Proteomes" id="UP000030066"/>
    </source>
</evidence>
<feature type="transmembrane region" description="Helical" evidence="1">
    <location>
        <begin position="46"/>
        <end position="69"/>
    </location>
</feature>
<dbReference type="STRING" id="1318617.MGM1_2240"/>
<protein>
    <submittedName>
        <fullName evidence="2">Uncharacterized protein</fullName>
    </submittedName>
</protein>
<feature type="transmembrane region" description="Helical" evidence="1">
    <location>
        <begin position="137"/>
        <end position="158"/>
    </location>
</feature>
<keyword evidence="3" id="KW-1185">Reference proteome</keyword>
<keyword evidence="1" id="KW-0812">Transmembrane</keyword>
<dbReference type="KEGG" id="mgj:MGM1_2240"/>
<dbReference type="EMBL" id="CP007711">
    <property type="protein sequence ID" value="AIV03601.1"/>
    <property type="molecule type" value="Genomic_DNA"/>
</dbReference>
<name>A0A097SSP2_9BACT</name>
<feature type="transmembrane region" description="Helical" evidence="1">
    <location>
        <begin position="21"/>
        <end position="40"/>
    </location>
</feature>
<feature type="transmembrane region" description="Helical" evidence="1">
    <location>
        <begin position="268"/>
        <end position="289"/>
    </location>
</feature>
<keyword evidence="1" id="KW-1133">Transmembrane helix</keyword>
<evidence type="ECO:0000256" key="1">
    <source>
        <dbReference type="SAM" id="Phobius"/>
    </source>
</evidence>
<feature type="transmembrane region" description="Helical" evidence="1">
    <location>
        <begin position="89"/>
        <end position="117"/>
    </location>
</feature>
<proteinExistence type="predicted"/>
<evidence type="ECO:0000313" key="2">
    <source>
        <dbReference type="EMBL" id="AIV03601.1"/>
    </source>
</evidence>
<keyword evidence="1" id="KW-0472">Membrane</keyword>
<feature type="transmembrane region" description="Helical" evidence="1">
    <location>
        <begin position="165"/>
        <end position="191"/>
    </location>
</feature>
<sequence length="294" mass="33617">MYTTLKIINKYFWKSLFGPGLIFLFGPLYLFIITSTWSLFGMIKSTAIIPSSMAMVITFLGMFCIPLTINTLRTSMVMKRLGSSKISPLTFLVCLIIYYWFFAIVCYVWMLGWGFLFYIDRIDEYLVIFNYMHPGDVLYSLCINYFLATTIGLVILVFTKRNYVIAVINCVVIIFSFALAGFAVPIPLIHISYKTDSGGWNCSPLTYIVYADPFWYSSSLSYESFFHVADDYFNLLGSSIFNPEVQLYGKTFAAQPTDGIVLGHADKYLNLILPIVIISSLMVVDIMTFKWNVR</sequence>
<gene>
    <name evidence="2" type="ORF">MGM1_2240</name>
</gene>
<dbReference type="Proteomes" id="UP000030066">
    <property type="component" value="Chromosome"/>
</dbReference>
<dbReference type="AlphaFoldDB" id="A0A097SSP2"/>